<evidence type="ECO:0000256" key="23">
    <source>
        <dbReference type="ARBA" id="ARBA00047899"/>
    </source>
</evidence>
<comment type="catalytic activity">
    <reaction evidence="23">
        <text>L-threonyl-[protein] + ATP = O-phospho-L-threonyl-[protein] + ADP + H(+)</text>
        <dbReference type="Rhea" id="RHEA:46608"/>
        <dbReference type="Rhea" id="RHEA-COMP:11060"/>
        <dbReference type="Rhea" id="RHEA-COMP:11605"/>
        <dbReference type="ChEBI" id="CHEBI:15378"/>
        <dbReference type="ChEBI" id="CHEBI:30013"/>
        <dbReference type="ChEBI" id="CHEBI:30616"/>
        <dbReference type="ChEBI" id="CHEBI:61977"/>
        <dbReference type="ChEBI" id="CHEBI:456216"/>
        <dbReference type="EC" id="2.7.11.1"/>
    </reaction>
</comment>
<organism evidence="31">
    <name type="scientific">Oryza punctata</name>
    <name type="common">Red rice</name>
    <dbReference type="NCBI Taxonomy" id="4537"/>
    <lineage>
        <taxon>Eukaryota</taxon>
        <taxon>Viridiplantae</taxon>
        <taxon>Streptophyta</taxon>
        <taxon>Embryophyta</taxon>
        <taxon>Tracheophyta</taxon>
        <taxon>Spermatophyta</taxon>
        <taxon>Magnoliopsida</taxon>
        <taxon>Liliopsida</taxon>
        <taxon>Poales</taxon>
        <taxon>Poaceae</taxon>
        <taxon>BOP clade</taxon>
        <taxon>Oryzoideae</taxon>
        <taxon>Oryzeae</taxon>
        <taxon>Oryzinae</taxon>
        <taxon>Oryza</taxon>
    </lineage>
</organism>
<reference evidence="31" key="2">
    <citation type="submission" date="2018-05" db="EMBL/GenBank/DDBJ databases">
        <title>OpunRS2 (Oryza punctata Reference Sequence Version 2).</title>
        <authorList>
            <person name="Zhang J."/>
            <person name="Kudrna D."/>
            <person name="Lee S."/>
            <person name="Talag J."/>
            <person name="Welchert J."/>
            <person name="Wing R.A."/>
        </authorList>
    </citation>
    <scope>NUCLEOTIDE SEQUENCE [LARGE SCALE GENOMIC DNA]</scope>
</reference>
<keyword evidence="19 29" id="KW-1133">Transmembrane helix</keyword>
<dbReference type="SMART" id="SM00220">
    <property type="entry name" value="S_TKc"/>
    <property type="match status" value="1"/>
</dbReference>
<evidence type="ECO:0000256" key="7">
    <source>
        <dbReference type="ARBA" id="ARBA00022475"/>
    </source>
</evidence>
<proteinExistence type="inferred from homology"/>
<comment type="subcellular location">
    <subcellularLocation>
        <location evidence="3">Cell membrane</location>
        <topology evidence="3">Single-pass type I membrane protein</topology>
    </subcellularLocation>
    <subcellularLocation>
        <location evidence="4">Endoplasmic reticulum membrane</location>
        <topology evidence="4">Single-pass membrane protein</topology>
    </subcellularLocation>
</comment>
<evidence type="ECO:0000256" key="25">
    <source>
        <dbReference type="ARBA" id="ARBA00054320"/>
    </source>
</evidence>
<dbReference type="PROSITE" id="PS50011">
    <property type="entry name" value="PROTEIN_KINASE_DOM"/>
    <property type="match status" value="1"/>
</dbReference>
<dbReference type="InterPro" id="IPR017441">
    <property type="entry name" value="Protein_kinase_ATP_BS"/>
</dbReference>
<feature type="binding site" evidence="28">
    <location>
        <position position="865"/>
    </location>
    <ligand>
        <name>ATP</name>
        <dbReference type="ChEBI" id="CHEBI:30616"/>
    </ligand>
</feature>
<protein>
    <recommendedName>
        <fullName evidence="27">Receptor kinase-like protein Xa21</fullName>
        <ecNumber evidence="6">2.7.11.1</ecNumber>
    </recommendedName>
</protein>
<comment type="cofactor">
    <cofactor evidence="1">
        <name>Mn(2+)</name>
        <dbReference type="ChEBI" id="CHEBI:29035"/>
    </cofactor>
</comment>
<dbReference type="GO" id="GO:0005789">
    <property type="term" value="C:endoplasmic reticulum membrane"/>
    <property type="evidence" value="ECO:0007669"/>
    <property type="project" value="UniProtKB-SubCell"/>
</dbReference>
<evidence type="ECO:0000256" key="17">
    <source>
        <dbReference type="ARBA" id="ARBA00022824"/>
    </source>
</evidence>
<keyword evidence="17" id="KW-0256">Endoplasmic reticulum</keyword>
<keyword evidence="9" id="KW-0597">Phosphoprotein</keyword>
<keyword evidence="15 28" id="KW-0547">Nucleotide-binding</keyword>
<dbReference type="FunFam" id="3.80.10.10:FF:000275">
    <property type="entry name" value="Leucine-rich repeat receptor-like protein kinase"/>
    <property type="match status" value="1"/>
</dbReference>
<evidence type="ECO:0000256" key="16">
    <source>
        <dbReference type="ARBA" id="ARBA00022777"/>
    </source>
</evidence>
<dbReference type="Gene3D" id="1.10.510.10">
    <property type="entry name" value="Transferase(Phosphotransferase) domain 1"/>
    <property type="match status" value="1"/>
</dbReference>
<dbReference type="InterPro" id="IPR003591">
    <property type="entry name" value="Leu-rich_rpt_typical-subtyp"/>
</dbReference>
<dbReference type="HOGENOM" id="CLU_000288_22_0_1"/>
<dbReference type="STRING" id="4537.A0A0E0MHD1"/>
<evidence type="ECO:0000256" key="9">
    <source>
        <dbReference type="ARBA" id="ARBA00022553"/>
    </source>
</evidence>
<evidence type="ECO:0000256" key="14">
    <source>
        <dbReference type="ARBA" id="ARBA00022737"/>
    </source>
</evidence>
<evidence type="ECO:0000256" key="15">
    <source>
        <dbReference type="ARBA" id="ARBA00022741"/>
    </source>
</evidence>
<dbReference type="InterPro" id="IPR013210">
    <property type="entry name" value="LRR_N_plant-typ"/>
</dbReference>
<dbReference type="PROSITE" id="PS51450">
    <property type="entry name" value="LRR"/>
    <property type="match status" value="1"/>
</dbReference>
<dbReference type="InterPro" id="IPR000719">
    <property type="entry name" value="Prot_kinase_dom"/>
</dbReference>
<dbReference type="FunFam" id="3.80.10.10:FF:001158">
    <property type="entry name" value="Leucine-rich repeat protein kinase family protein"/>
    <property type="match status" value="1"/>
</dbReference>
<dbReference type="Pfam" id="PF00560">
    <property type="entry name" value="LRR_1"/>
    <property type="match status" value="7"/>
</dbReference>
<reference evidence="31" key="1">
    <citation type="submission" date="2015-04" db="UniProtKB">
        <authorList>
            <consortium name="EnsemblPlants"/>
        </authorList>
    </citation>
    <scope>IDENTIFICATION</scope>
</reference>
<evidence type="ECO:0000259" key="30">
    <source>
        <dbReference type="PROSITE" id="PS50011"/>
    </source>
</evidence>
<comment type="function">
    <text evidence="26">The processed protein kinase Xa21 chain released by protein cleavage after X.oryzae pv. oryzae protein Ax21 detection translocates into the nucleus where it can bind and regulate WRKY62, a transcription factor. Confers resistance to the bacterial pathogen X.oryzae pv. oryzae (Xoo).</text>
</comment>
<dbReference type="InterPro" id="IPR051809">
    <property type="entry name" value="Plant_receptor-like_S/T_kinase"/>
</dbReference>
<dbReference type="Proteomes" id="UP000026962">
    <property type="component" value="Chromosome 11"/>
</dbReference>
<evidence type="ECO:0000256" key="13">
    <source>
        <dbReference type="ARBA" id="ARBA00022729"/>
    </source>
</evidence>
<comment type="similarity">
    <text evidence="5">Belongs to the protein kinase superfamily. Ser/Thr protein kinase family.</text>
</comment>
<sequence length="1145" mass="123863">MLSVKGIQTTLSPLLVGTLIIWFASICPYVCSSSPPTHHNASETDRQALLCLKSHLSSDSMPALNSWQNESLSFCDWHGVTCGKGQPARVVALDLESLNFTGQVLPCIVGLTSLDRLHMPDNQINGHIPPEIGRLTQLRYLNLSMNSITGVIPDTISSCSRLEVISLWNNAIEGAIPPSLAQCMSLQEIILSNNNISGSIPSGIGMLPNLMYLFLPSNKIEGSIPESLGSSPNLTYVVLRNNSLTGGIPSRLANCSSLYYLDLMKNKINGQVPAALFNSSSLVNLDLSYNELSGSIPSSPSMSSKLKYISLTSNNLSGGIPSTLGNIVSLSYLMLAINNLQGNIPESLTRITGLQTLDLSYNNMSGTVPPALYNITSLSYLGLGNNQFVGRIPPDIGYTLPKIETLVLEGNGFDGPIPVSLLNASNLQKLELRDNAFSGAVPSFWSMPNLIELDLGANQLEDVDWNSLSSATSSPQFQAIYLDNNNIQGTLPSSIGNLSKSLQMIFLTNNRFTGTIPSEIGNLTNLTVLNTRGNLFSGGIPNEIGNLRNLFVLSFSSNILSGEIPQSIGNLEKLGELYLQENNFSGPIPSQLASCKNLVMLNLSYNAFDGSIPTEILSISSLSEGLDLSYNNLTGTIPPGISSLINLGSLNISNNQLSGEIPHALGQCLHLESLRLEANSLHGSIPDSFMNLRGVTEMDLSENNLSGEIPTFLETLTSLQLLNLSFNSFEGTVPTGGAFNNSSKVFLQGNKNLCTTKSTMLQLPTCTPSTSNRRKNSHIITIVVPLAVAAAILIACATIIQLKRRTKSEDYDDIDQSCKGLTKFSYAELTKATNGFSSANLVGSGRFGQVYKGMLAFETHPIAIKVFKLDEIGAPKNFFVECEVLKNTRHRNLVRVISLCSSFDKMGGVFKALILEYMANGNLENWLYSKQKRPLDLGSRITIAVDIAAALDYLHNWCTPPMVHCDLKPSNVLLDEDMGAHVSDFGLAKFLCSDSSAMFNSLTSIAGPRGSLGYIAPEYGMGCEISTAGDVYSYGVILLEMITGKRPTDDIFKDGLNIHKLVESEVPHNISDILETDLISCYNSEETKHDLQNANNAMAGIVSCITQLANLGLRCSVDSPKDRPQMEDVYAEIVQIKERFSVLCT</sequence>
<evidence type="ECO:0000256" key="20">
    <source>
        <dbReference type="ARBA" id="ARBA00023136"/>
    </source>
</evidence>
<dbReference type="SMART" id="SM00369">
    <property type="entry name" value="LRR_TYP"/>
    <property type="match status" value="7"/>
</dbReference>
<evidence type="ECO:0000256" key="11">
    <source>
        <dbReference type="ARBA" id="ARBA00022679"/>
    </source>
</evidence>
<dbReference type="eggNOG" id="ENOG502QPYS">
    <property type="taxonomic scope" value="Eukaryota"/>
</dbReference>
<dbReference type="SUPFAM" id="SSF52058">
    <property type="entry name" value="L domain-like"/>
    <property type="match status" value="2"/>
</dbReference>
<evidence type="ECO:0000256" key="6">
    <source>
        <dbReference type="ARBA" id="ARBA00012513"/>
    </source>
</evidence>
<dbReference type="Gene3D" id="3.30.200.20">
    <property type="entry name" value="Phosphorylase Kinase, domain 1"/>
    <property type="match status" value="1"/>
</dbReference>
<dbReference type="AlphaFoldDB" id="A0A0E0MHD1"/>
<evidence type="ECO:0000256" key="3">
    <source>
        <dbReference type="ARBA" id="ARBA00004251"/>
    </source>
</evidence>
<evidence type="ECO:0000256" key="12">
    <source>
        <dbReference type="ARBA" id="ARBA00022692"/>
    </source>
</evidence>
<evidence type="ECO:0000256" key="24">
    <source>
        <dbReference type="ARBA" id="ARBA00048679"/>
    </source>
</evidence>
<dbReference type="OMA" id="QIFPCIG"/>
<evidence type="ECO:0000256" key="29">
    <source>
        <dbReference type="SAM" id="Phobius"/>
    </source>
</evidence>
<dbReference type="SUPFAM" id="SSF52047">
    <property type="entry name" value="RNI-like"/>
    <property type="match status" value="1"/>
</dbReference>
<keyword evidence="16" id="KW-0418">Kinase</keyword>
<keyword evidence="8" id="KW-0723">Serine/threonine-protein kinase</keyword>
<evidence type="ECO:0000256" key="27">
    <source>
        <dbReference type="ARBA" id="ARBA00072040"/>
    </source>
</evidence>
<keyword evidence="22" id="KW-0325">Glycoprotein</keyword>
<evidence type="ECO:0000256" key="22">
    <source>
        <dbReference type="ARBA" id="ARBA00023180"/>
    </source>
</evidence>
<evidence type="ECO:0000256" key="1">
    <source>
        <dbReference type="ARBA" id="ARBA00001936"/>
    </source>
</evidence>
<accession>A0A0E0MHD1</accession>
<dbReference type="FunFam" id="3.80.10.10:FF:000288">
    <property type="entry name" value="LRR receptor-like serine/threonine-protein kinase EFR"/>
    <property type="match status" value="1"/>
</dbReference>
<keyword evidence="7" id="KW-1003">Cell membrane</keyword>
<evidence type="ECO:0000256" key="18">
    <source>
        <dbReference type="ARBA" id="ARBA00022840"/>
    </source>
</evidence>
<keyword evidence="14" id="KW-0677">Repeat</keyword>
<keyword evidence="11" id="KW-0808">Transferase</keyword>
<dbReference type="Gramene" id="OPUNC11G16880.1">
    <property type="protein sequence ID" value="OPUNC11G16880.1"/>
    <property type="gene ID" value="OPUNC11G16880"/>
</dbReference>
<dbReference type="FunFam" id="3.80.10.10:FF:000041">
    <property type="entry name" value="LRR receptor-like serine/threonine-protein kinase ERECTA"/>
    <property type="match status" value="1"/>
</dbReference>
<evidence type="ECO:0000256" key="21">
    <source>
        <dbReference type="ARBA" id="ARBA00023170"/>
    </source>
</evidence>
<dbReference type="InterPro" id="IPR001611">
    <property type="entry name" value="Leu-rich_rpt"/>
</dbReference>
<evidence type="ECO:0000256" key="19">
    <source>
        <dbReference type="ARBA" id="ARBA00022989"/>
    </source>
</evidence>
<comment type="function">
    <text evidence="25">Receptor kinase that detects X.oryzae pv. oryzae protein Ax21 to promote innate immunity. Following X.oryzae pv. oryzae protein Ax21 detection, undergoes cleavage, releasing the processed protein kinase Xa21 chain.</text>
</comment>
<dbReference type="PANTHER" id="PTHR27008">
    <property type="entry name" value="OS04G0122200 PROTEIN"/>
    <property type="match status" value="1"/>
</dbReference>
<dbReference type="GO" id="GO:0005886">
    <property type="term" value="C:plasma membrane"/>
    <property type="evidence" value="ECO:0007669"/>
    <property type="project" value="UniProtKB-SubCell"/>
</dbReference>
<keyword evidence="18 28" id="KW-0067">ATP-binding</keyword>
<evidence type="ECO:0000256" key="2">
    <source>
        <dbReference type="ARBA" id="ARBA00001946"/>
    </source>
</evidence>
<evidence type="ECO:0000313" key="31">
    <source>
        <dbReference type="EnsemblPlants" id="OPUNC11G16880.1"/>
    </source>
</evidence>
<dbReference type="InterPro" id="IPR011009">
    <property type="entry name" value="Kinase-like_dom_sf"/>
</dbReference>
<dbReference type="Gene3D" id="3.80.10.10">
    <property type="entry name" value="Ribonuclease Inhibitor"/>
    <property type="match status" value="6"/>
</dbReference>
<dbReference type="InterPro" id="IPR008271">
    <property type="entry name" value="Ser/Thr_kinase_AS"/>
</dbReference>
<dbReference type="FunFam" id="3.30.200.20:FF:000432">
    <property type="entry name" value="LRR receptor-like serine/threonine-protein kinase EFR"/>
    <property type="match status" value="1"/>
</dbReference>
<dbReference type="PANTHER" id="PTHR27008:SF499">
    <property type="entry name" value="OS06G0581500 PROTEIN"/>
    <property type="match status" value="1"/>
</dbReference>
<name>A0A0E0MHD1_ORYPU</name>
<evidence type="ECO:0000313" key="32">
    <source>
        <dbReference type="Proteomes" id="UP000026962"/>
    </source>
</evidence>
<dbReference type="EnsemblPlants" id="OPUNC11G16880.1">
    <property type="protein sequence ID" value="OPUNC11G16880.1"/>
    <property type="gene ID" value="OPUNC11G16880"/>
</dbReference>
<keyword evidence="32" id="KW-1185">Reference proteome</keyword>
<evidence type="ECO:0000256" key="5">
    <source>
        <dbReference type="ARBA" id="ARBA00008684"/>
    </source>
</evidence>
<keyword evidence="21" id="KW-0675">Receptor</keyword>
<comment type="cofactor">
    <cofactor evidence="2">
        <name>Mg(2+)</name>
        <dbReference type="ChEBI" id="CHEBI:18420"/>
    </cofactor>
</comment>
<dbReference type="SUPFAM" id="SSF56112">
    <property type="entry name" value="Protein kinase-like (PK-like)"/>
    <property type="match status" value="1"/>
</dbReference>
<dbReference type="Pfam" id="PF08263">
    <property type="entry name" value="LRRNT_2"/>
    <property type="match status" value="1"/>
</dbReference>
<dbReference type="PROSITE" id="PS00107">
    <property type="entry name" value="PROTEIN_KINASE_ATP"/>
    <property type="match status" value="1"/>
</dbReference>
<feature type="domain" description="Protein kinase" evidence="30">
    <location>
        <begin position="836"/>
        <end position="1140"/>
    </location>
</feature>
<dbReference type="PROSITE" id="PS00108">
    <property type="entry name" value="PROTEIN_KINASE_ST"/>
    <property type="match status" value="1"/>
</dbReference>
<keyword evidence="13" id="KW-0732">Signal</keyword>
<dbReference type="FunFam" id="1.10.510.10:FF:000358">
    <property type="entry name" value="Putative leucine-rich repeat receptor-like serine/threonine-protein kinase"/>
    <property type="match status" value="1"/>
</dbReference>
<evidence type="ECO:0000256" key="28">
    <source>
        <dbReference type="PROSITE-ProRule" id="PRU10141"/>
    </source>
</evidence>
<comment type="catalytic activity">
    <reaction evidence="24">
        <text>L-seryl-[protein] + ATP = O-phospho-L-seryl-[protein] + ADP + H(+)</text>
        <dbReference type="Rhea" id="RHEA:17989"/>
        <dbReference type="Rhea" id="RHEA-COMP:9863"/>
        <dbReference type="Rhea" id="RHEA-COMP:11604"/>
        <dbReference type="ChEBI" id="CHEBI:15378"/>
        <dbReference type="ChEBI" id="CHEBI:29999"/>
        <dbReference type="ChEBI" id="CHEBI:30616"/>
        <dbReference type="ChEBI" id="CHEBI:83421"/>
        <dbReference type="ChEBI" id="CHEBI:456216"/>
        <dbReference type="EC" id="2.7.11.1"/>
    </reaction>
</comment>
<keyword evidence="20 29" id="KW-0472">Membrane</keyword>
<evidence type="ECO:0000256" key="8">
    <source>
        <dbReference type="ARBA" id="ARBA00022527"/>
    </source>
</evidence>
<dbReference type="EC" id="2.7.11.1" evidence="6"/>
<feature type="transmembrane region" description="Helical" evidence="29">
    <location>
        <begin position="779"/>
        <end position="800"/>
    </location>
</feature>
<evidence type="ECO:0000256" key="4">
    <source>
        <dbReference type="ARBA" id="ARBA00004389"/>
    </source>
</evidence>
<dbReference type="GO" id="GO:0004674">
    <property type="term" value="F:protein serine/threonine kinase activity"/>
    <property type="evidence" value="ECO:0007669"/>
    <property type="project" value="UniProtKB-KW"/>
</dbReference>
<dbReference type="Pfam" id="PF00069">
    <property type="entry name" value="Pkinase"/>
    <property type="match status" value="1"/>
</dbReference>
<dbReference type="Pfam" id="PF13855">
    <property type="entry name" value="LRR_8"/>
    <property type="match status" value="4"/>
</dbReference>
<keyword evidence="10" id="KW-0433">Leucine-rich repeat</keyword>
<dbReference type="InterPro" id="IPR032675">
    <property type="entry name" value="LRR_dom_sf"/>
</dbReference>
<dbReference type="GO" id="GO:0005524">
    <property type="term" value="F:ATP binding"/>
    <property type="evidence" value="ECO:0007669"/>
    <property type="project" value="UniProtKB-UniRule"/>
</dbReference>
<keyword evidence="12 29" id="KW-0812">Transmembrane</keyword>
<evidence type="ECO:0000256" key="10">
    <source>
        <dbReference type="ARBA" id="ARBA00022614"/>
    </source>
</evidence>
<evidence type="ECO:0000256" key="26">
    <source>
        <dbReference type="ARBA" id="ARBA00056628"/>
    </source>
</evidence>